<sequence>MTEKEKGILLDFFALKEEEKKLKAEIAKLRPSINTIIEDHGQTDGKGGMVLKTDSGVLVESVSTSLVLAEGAVEKILAEFSPQFSKKILGDPIYKVNAKTITGLLNRGDISQEKAEELFEEKTTKRLTTK</sequence>
<reference evidence="1 2" key="1">
    <citation type="submission" date="2020-04" db="EMBL/GenBank/DDBJ databases">
        <title>Flammeovirga sp. SR4, a novel species isolated from seawater.</title>
        <authorList>
            <person name="Wang X."/>
        </authorList>
    </citation>
    <scope>NUCLEOTIDE SEQUENCE [LARGE SCALE GENOMIC DNA]</scope>
    <source>
        <strain evidence="1 2">SR4</strain>
    </source>
</reference>
<dbReference type="RefSeq" id="WP_168885647.1">
    <property type="nucleotide sequence ID" value="NZ_JABAIL010000016.1"/>
</dbReference>
<name>A0A7X8XZD3_9BACT</name>
<evidence type="ECO:0000313" key="2">
    <source>
        <dbReference type="Proteomes" id="UP000585050"/>
    </source>
</evidence>
<dbReference type="EMBL" id="JABAIL010000016">
    <property type="protein sequence ID" value="NLR94938.1"/>
    <property type="molecule type" value="Genomic_DNA"/>
</dbReference>
<dbReference type="AlphaFoldDB" id="A0A7X8XZD3"/>
<evidence type="ECO:0000313" key="1">
    <source>
        <dbReference type="EMBL" id="NLR94938.1"/>
    </source>
</evidence>
<accession>A0A7X8XZD3</accession>
<keyword evidence="2" id="KW-1185">Reference proteome</keyword>
<protein>
    <submittedName>
        <fullName evidence="1">Uncharacterized protein</fullName>
    </submittedName>
</protein>
<proteinExistence type="predicted"/>
<gene>
    <name evidence="1" type="ORF">HGP29_27275</name>
</gene>
<comment type="caution">
    <text evidence="1">The sequence shown here is derived from an EMBL/GenBank/DDBJ whole genome shotgun (WGS) entry which is preliminary data.</text>
</comment>
<organism evidence="1 2">
    <name type="scientific">Flammeovirga agarivorans</name>
    <dbReference type="NCBI Taxonomy" id="2726742"/>
    <lineage>
        <taxon>Bacteria</taxon>
        <taxon>Pseudomonadati</taxon>
        <taxon>Bacteroidota</taxon>
        <taxon>Cytophagia</taxon>
        <taxon>Cytophagales</taxon>
        <taxon>Flammeovirgaceae</taxon>
        <taxon>Flammeovirga</taxon>
    </lineage>
</organism>
<dbReference type="Proteomes" id="UP000585050">
    <property type="component" value="Unassembled WGS sequence"/>
</dbReference>